<accession>A0ABX7X744</accession>
<proteinExistence type="predicted"/>
<protein>
    <submittedName>
        <fullName evidence="1">Uncharacterized protein</fullName>
    </submittedName>
</protein>
<reference evidence="1 2" key="1">
    <citation type="submission" date="2021-04" db="EMBL/GenBank/DDBJ databases">
        <title>Genomics, taxonomy and metabolism of representatives of sulfur bacteria of the genus Thiothrix: Thiothrix fructosivorans QT, Thiothrix unzii A1T and three new species, Thiothrix subterranea sp. nov., Thiothrix litoralis sp. nov. and 'Candidatus Thiothrix anitrata' sp. nov.</title>
        <authorList>
            <person name="Ravin N.V."/>
            <person name="Smolyakov D."/>
            <person name="Rudenko T.S."/>
            <person name="Mardanov A.V."/>
            <person name="Beletsky A.V."/>
            <person name="Markov N.D."/>
            <person name="Fomenkov A.I."/>
            <person name="Roberts R.J."/>
            <person name="Karnachuk O.V."/>
            <person name="Novikov A."/>
            <person name="Grabovich M.Y."/>
        </authorList>
    </citation>
    <scope>NUCLEOTIDE SEQUENCE [LARGE SCALE GENOMIC DNA]</scope>
    <source>
        <strain evidence="1 2">A52</strain>
    </source>
</reference>
<sequence>MITDRIRPGVVMAHSIWWKKMGRDGKNCNEVASKPSPTWGRRRRFTIAWWKLQGSLKTTMKTTVIGIHGSRLPIDVTSSLITHLNALLALRCYTLMQGVHYHVQSSSRHRHYPLV</sequence>
<gene>
    <name evidence="1" type="ORF">J8380_03980</name>
</gene>
<dbReference type="Proteomes" id="UP000672027">
    <property type="component" value="Chromosome"/>
</dbReference>
<dbReference type="EMBL" id="CP072800">
    <property type="protein sequence ID" value="QTR50738.1"/>
    <property type="molecule type" value="Genomic_DNA"/>
</dbReference>
<organism evidence="1 2">
    <name type="scientific">Candidatus Thiothrix anitrata</name>
    <dbReference type="NCBI Taxonomy" id="2823902"/>
    <lineage>
        <taxon>Bacteria</taxon>
        <taxon>Pseudomonadati</taxon>
        <taxon>Pseudomonadota</taxon>
        <taxon>Gammaproteobacteria</taxon>
        <taxon>Thiotrichales</taxon>
        <taxon>Thiotrichaceae</taxon>
        <taxon>Thiothrix</taxon>
    </lineage>
</organism>
<keyword evidence="2" id="KW-1185">Reference proteome</keyword>
<evidence type="ECO:0000313" key="1">
    <source>
        <dbReference type="EMBL" id="QTR50738.1"/>
    </source>
</evidence>
<evidence type="ECO:0000313" key="2">
    <source>
        <dbReference type="Proteomes" id="UP000672027"/>
    </source>
</evidence>
<name>A0ABX7X744_9GAMM</name>